<evidence type="ECO:0000313" key="7">
    <source>
        <dbReference type="EMBL" id="TBW34402.1"/>
    </source>
</evidence>
<gene>
    <name evidence="7" type="ORF">EYW49_18360</name>
</gene>
<dbReference type="SUPFAM" id="SSF58104">
    <property type="entry name" value="Methyl-accepting chemotaxis protein (MCP) signaling domain"/>
    <property type="match status" value="1"/>
</dbReference>
<dbReference type="GO" id="GO:0007165">
    <property type="term" value="P:signal transduction"/>
    <property type="evidence" value="ECO:0007669"/>
    <property type="project" value="UniProtKB-KW"/>
</dbReference>
<dbReference type="PANTHER" id="PTHR32089:SF112">
    <property type="entry name" value="LYSOZYME-LIKE PROTEIN-RELATED"/>
    <property type="match status" value="1"/>
</dbReference>
<evidence type="ECO:0000256" key="2">
    <source>
        <dbReference type="ARBA" id="ARBA00029447"/>
    </source>
</evidence>
<evidence type="ECO:0000313" key="8">
    <source>
        <dbReference type="Proteomes" id="UP000292781"/>
    </source>
</evidence>
<reference evidence="7 8" key="1">
    <citation type="submission" date="2019-02" db="EMBL/GenBank/DDBJ databases">
        <title>Siculibacillus lacustris gen. nov., sp. nov., a new rosette-forming bacterium isolated from a freshwater crater lake (Lake St. Ana, Romania).</title>
        <authorList>
            <person name="Felfoldi T."/>
            <person name="Marton Z."/>
            <person name="Szabo A."/>
            <person name="Mentes A."/>
            <person name="Boka K."/>
            <person name="Marialigeti K."/>
            <person name="Mathe I."/>
            <person name="Koncz M."/>
            <person name="Schumann P."/>
            <person name="Toth E."/>
        </authorList>
    </citation>
    <scope>NUCLEOTIDE SEQUENCE [LARGE SCALE GENOMIC DNA]</scope>
    <source>
        <strain evidence="7 8">SA-279</strain>
    </source>
</reference>
<comment type="caution">
    <text evidence="7">The sequence shown here is derived from an EMBL/GenBank/DDBJ whole genome shotgun (WGS) entry which is preliminary data.</text>
</comment>
<feature type="domain" description="HAMP" evidence="6">
    <location>
        <begin position="346"/>
        <end position="399"/>
    </location>
</feature>
<dbReference type="PROSITE" id="PS50111">
    <property type="entry name" value="CHEMOTAXIS_TRANSDUC_2"/>
    <property type="match status" value="1"/>
</dbReference>
<evidence type="ECO:0000256" key="4">
    <source>
        <dbReference type="SAM" id="Phobius"/>
    </source>
</evidence>
<dbReference type="Gene3D" id="1.10.287.950">
    <property type="entry name" value="Methyl-accepting chemotaxis protein"/>
    <property type="match status" value="1"/>
</dbReference>
<proteinExistence type="inferred from homology"/>
<evidence type="ECO:0000256" key="3">
    <source>
        <dbReference type="PROSITE-ProRule" id="PRU00284"/>
    </source>
</evidence>
<dbReference type="GO" id="GO:0016020">
    <property type="term" value="C:membrane"/>
    <property type="evidence" value="ECO:0007669"/>
    <property type="project" value="InterPro"/>
</dbReference>
<dbReference type="InterPro" id="IPR003660">
    <property type="entry name" value="HAMP_dom"/>
</dbReference>
<keyword evidence="4" id="KW-0812">Transmembrane</keyword>
<protein>
    <submittedName>
        <fullName evidence="7">Methyl-accepting chemotaxis protein</fullName>
    </submittedName>
</protein>
<keyword evidence="1 3" id="KW-0807">Transducer</keyword>
<dbReference type="SMART" id="SM00304">
    <property type="entry name" value="HAMP"/>
    <property type="match status" value="1"/>
</dbReference>
<dbReference type="Proteomes" id="UP000292781">
    <property type="component" value="Unassembled WGS sequence"/>
</dbReference>
<dbReference type="PROSITE" id="PS50885">
    <property type="entry name" value="HAMP"/>
    <property type="match status" value="1"/>
</dbReference>
<dbReference type="EMBL" id="SJFN01000034">
    <property type="protein sequence ID" value="TBW34402.1"/>
    <property type="molecule type" value="Genomic_DNA"/>
</dbReference>
<keyword evidence="8" id="KW-1185">Reference proteome</keyword>
<dbReference type="OrthoDB" id="8456673at2"/>
<keyword evidence="4" id="KW-1133">Transmembrane helix</keyword>
<sequence>MIRLSVSSILRGIILLFALVIVAICAQQAWSSWQRVRVADRIVDASVAMQDIFVAMAGLRTDRSNSNRDLQAEGGAKGENKAMMEARRAAMEALPKALVTLERISTPEVAQSRGALAEQYRKMVALQAESLEQMRLPLAERRKGVAQEYVKESSSLINMLDAMGGAITRSVKLQDGIVDKLFDAKAMAWTVRSTGGDASLVVANAIGGLPVAPDAPLVLAGHLAKMGTAWQAMKAVLDGIDLPAVIGAKIEEAERLNFTPDVMARYPSVLKNVLAGGKPDVSVAEWNVDILPRQGAVLGTAETILTVANSYALSEREAAQTRFMVQIGALLAAISATAASLWFVGRRVVGPLIVIRDRMVRLAEGDLATEAPFTDRRDEIGALGATMKVFRDSMVETEHLRLERANEERRLSERRRSEMNALADRFDTAVGGIVETVATASKDLQTAAQTLTTAAEQTSAQSASVAAASEEASANVASVASATEELAYSVKDIAQQVDRSADIARKAVVEASQTNERVKGLAVAADRIGSIVGLINTIAGQTNLLALNATIEAARAGEAGRGFAVVAAEVKQLADQTARATADISSQIGEIQQATDLAAGAIAEIGRTIETMNDITATISAAVDGQGAATGEISRNVQEASRGTTEVSSNIAGVTLAASDSSSAALQVLDSASKLNRQSDELRVEVGRFLATIRVA</sequence>
<keyword evidence="4" id="KW-0472">Membrane</keyword>
<dbReference type="PANTHER" id="PTHR32089">
    <property type="entry name" value="METHYL-ACCEPTING CHEMOTAXIS PROTEIN MCPB"/>
    <property type="match status" value="1"/>
</dbReference>
<evidence type="ECO:0000256" key="1">
    <source>
        <dbReference type="ARBA" id="ARBA00023224"/>
    </source>
</evidence>
<dbReference type="InterPro" id="IPR004089">
    <property type="entry name" value="MCPsignal_dom"/>
</dbReference>
<feature type="transmembrane region" description="Helical" evidence="4">
    <location>
        <begin position="12"/>
        <end position="30"/>
    </location>
</feature>
<evidence type="ECO:0000259" key="5">
    <source>
        <dbReference type="PROSITE" id="PS50111"/>
    </source>
</evidence>
<dbReference type="Pfam" id="PF00015">
    <property type="entry name" value="MCPsignal"/>
    <property type="match status" value="1"/>
</dbReference>
<evidence type="ECO:0000259" key="6">
    <source>
        <dbReference type="PROSITE" id="PS50885"/>
    </source>
</evidence>
<comment type="similarity">
    <text evidence="2">Belongs to the methyl-accepting chemotaxis (MCP) protein family.</text>
</comment>
<dbReference type="Gene3D" id="6.10.340.10">
    <property type="match status" value="1"/>
</dbReference>
<dbReference type="SUPFAM" id="SSF158472">
    <property type="entry name" value="HAMP domain-like"/>
    <property type="match status" value="1"/>
</dbReference>
<accession>A0A4Q9VJ54</accession>
<dbReference type="SMART" id="SM00283">
    <property type="entry name" value="MA"/>
    <property type="match status" value="1"/>
</dbReference>
<organism evidence="7 8">
    <name type="scientific">Siculibacillus lacustris</name>
    <dbReference type="NCBI Taxonomy" id="1549641"/>
    <lineage>
        <taxon>Bacteria</taxon>
        <taxon>Pseudomonadati</taxon>
        <taxon>Pseudomonadota</taxon>
        <taxon>Alphaproteobacteria</taxon>
        <taxon>Hyphomicrobiales</taxon>
        <taxon>Ancalomicrobiaceae</taxon>
        <taxon>Siculibacillus</taxon>
    </lineage>
</organism>
<name>A0A4Q9VJ54_9HYPH</name>
<feature type="domain" description="Methyl-accepting transducer" evidence="5">
    <location>
        <begin position="433"/>
        <end position="662"/>
    </location>
</feature>
<dbReference type="AlphaFoldDB" id="A0A4Q9VJ54"/>
<dbReference type="Pfam" id="PF00672">
    <property type="entry name" value="HAMP"/>
    <property type="match status" value="1"/>
</dbReference>